<organism evidence="2 3">
    <name type="scientific">Acetitomaculum ruminis DSM 5522</name>
    <dbReference type="NCBI Taxonomy" id="1120918"/>
    <lineage>
        <taxon>Bacteria</taxon>
        <taxon>Bacillati</taxon>
        <taxon>Bacillota</taxon>
        <taxon>Clostridia</taxon>
        <taxon>Lachnospirales</taxon>
        <taxon>Lachnospiraceae</taxon>
        <taxon>Acetitomaculum</taxon>
    </lineage>
</organism>
<evidence type="ECO:0000256" key="1">
    <source>
        <dbReference type="ARBA" id="ARBA00005721"/>
    </source>
</evidence>
<sequence>MPKDDKNVYIIKDDDYGEVQIAQQVVAVIAGFAATEVEGVNALAGNITNDIVGRVSKKNLARGVRIQLENGIVRTDIAIYIDFGQNIPKVCETVQDRVKTAIENMTGLQTANVNIRIVGIGSAK</sequence>
<dbReference type="RefSeq" id="WP_092870268.1">
    <property type="nucleotide sequence ID" value="NZ_FOJY01000002.1"/>
</dbReference>
<dbReference type="Pfam" id="PF03780">
    <property type="entry name" value="Asp23"/>
    <property type="match status" value="1"/>
</dbReference>
<accession>A0A1I0VU58</accession>
<dbReference type="InterPro" id="IPR005531">
    <property type="entry name" value="Asp23"/>
</dbReference>
<dbReference type="PANTHER" id="PTHR34297:SF1">
    <property type="entry name" value="ASP23_GLS24 FAMILY ENVELOPE STRESS RESPONSE PROTEIN"/>
    <property type="match status" value="1"/>
</dbReference>
<evidence type="ECO:0000313" key="2">
    <source>
        <dbReference type="EMBL" id="SFA79567.1"/>
    </source>
</evidence>
<dbReference type="EMBL" id="FOJY01000002">
    <property type="protein sequence ID" value="SFA79567.1"/>
    <property type="molecule type" value="Genomic_DNA"/>
</dbReference>
<dbReference type="Proteomes" id="UP000198838">
    <property type="component" value="Unassembled WGS sequence"/>
</dbReference>
<evidence type="ECO:0000313" key="3">
    <source>
        <dbReference type="Proteomes" id="UP000198838"/>
    </source>
</evidence>
<name>A0A1I0VU58_9FIRM</name>
<gene>
    <name evidence="2" type="ORF">SAMN05216249_102183</name>
</gene>
<dbReference type="AlphaFoldDB" id="A0A1I0VU58"/>
<keyword evidence="3" id="KW-1185">Reference proteome</keyword>
<reference evidence="2 3" key="1">
    <citation type="submission" date="2016-10" db="EMBL/GenBank/DDBJ databases">
        <authorList>
            <person name="de Groot N.N."/>
        </authorList>
    </citation>
    <scope>NUCLEOTIDE SEQUENCE [LARGE SCALE GENOMIC DNA]</scope>
    <source>
        <strain evidence="2 3">DSM 5522</strain>
    </source>
</reference>
<dbReference type="OrthoDB" id="9793465at2"/>
<protein>
    <submittedName>
        <fullName evidence="2">Uncharacterized conserved protein YloU, alkaline shock protein (Asp23) family</fullName>
    </submittedName>
</protein>
<proteinExistence type="inferred from homology"/>
<dbReference type="PANTHER" id="PTHR34297">
    <property type="entry name" value="HYPOTHETICAL CYTOSOLIC PROTEIN-RELATED"/>
    <property type="match status" value="1"/>
</dbReference>
<comment type="similarity">
    <text evidence="1">Belongs to the asp23 family.</text>
</comment>
<dbReference type="STRING" id="1120918.SAMN05216249_102183"/>